<feature type="region of interest" description="Disordered" evidence="2">
    <location>
        <begin position="311"/>
        <end position="336"/>
    </location>
</feature>
<feature type="compositionally biased region" description="Acidic residues" evidence="2">
    <location>
        <begin position="221"/>
        <end position="248"/>
    </location>
</feature>
<dbReference type="SUPFAM" id="SSF50729">
    <property type="entry name" value="PH domain-like"/>
    <property type="match status" value="1"/>
</dbReference>
<feature type="non-terminal residue" evidence="4">
    <location>
        <position position="516"/>
    </location>
</feature>
<evidence type="ECO:0000256" key="1">
    <source>
        <dbReference type="ARBA" id="ARBA00022737"/>
    </source>
</evidence>
<dbReference type="InterPro" id="IPR011993">
    <property type="entry name" value="PH-like_dom_sf"/>
</dbReference>
<dbReference type="GO" id="GO:0001540">
    <property type="term" value="F:amyloid-beta binding"/>
    <property type="evidence" value="ECO:0007669"/>
    <property type="project" value="InterPro"/>
</dbReference>
<sequence>MHRKSSEDTIVSSKRVNEELGTESQCQHRKQLHTSCPQSIAYDTSSSTTTTASCIPTAPPLDNNPLGRITSDNGNEGNCVEEEEETERTMGRRAVDTFSHSGNATQQLREEQKLRQHKNGVRASSKQPDLIQHVVESHQKHHQKQMLSPLKLMEVNSPDSADSGIQVQRRNNRTVDIVGLGSGAIPHIQGHLNNDLYAVPVKRQVDSGREKKREERSSSEEKEEAEENEEEDSEEEEEEESEEDEEESVGSNVNRESLPPGWERHEVAQSRGSLQLCLSVERMTTGGHLRKKQKALNSYQTPLFNTVTRSSTSSALDLDGKKEKDRKEEMAFKRRSYPARSEPEPLCIGGSSSSNSIASRERPIRFAVRSLGWVEIAEEDLTPERSSKAVNKCIVDLSLGRNDLLDVVGRWGDGKDLFMDLDEGALKLIDPENLTVLNTQPIHTIRVWGVGRDNGRDFAYVARDRTTRKHMCHVFRCDIPARTIANTLRDICKKIMIERSLQQNLAKPIDISECLK</sequence>
<evidence type="ECO:0000313" key="5">
    <source>
        <dbReference type="Proteomes" id="UP000792457"/>
    </source>
</evidence>
<dbReference type="SMART" id="SM00462">
    <property type="entry name" value="PTB"/>
    <property type="match status" value="1"/>
</dbReference>
<organism evidence="4 5">
    <name type="scientific">Ladona fulva</name>
    <name type="common">Scarce chaser dragonfly</name>
    <name type="synonym">Libellula fulva</name>
    <dbReference type="NCBI Taxonomy" id="123851"/>
    <lineage>
        <taxon>Eukaryota</taxon>
        <taxon>Metazoa</taxon>
        <taxon>Ecdysozoa</taxon>
        <taxon>Arthropoda</taxon>
        <taxon>Hexapoda</taxon>
        <taxon>Insecta</taxon>
        <taxon>Pterygota</taxon>
        <taxon>Palaeoptera</taxon>
        <taxon>Odonata</taxon>
        <taxon>Epiprocta</taxon>
        <taxon>Anisoptera</taxon>
        <taxon>Libelluloidea</taxon>
        <taxon>Libellulidae</taxon>
        <taxon>Ladona</taxon>
    </lineage>
</organism>
<keyword evidence="5" id="KW-1185">Reference proteome</keyword>
<dbReference type="AlphaFoldDB" id="A0A8K0P3N4"/>
<keyword evidence="1" id="KW-0677">Repeat</keyword>
<feature type="compositionally biased region" description="Basic and acidic residues" evidence="2">
    <location>
        <begin position="318"/>
        <end position="332"/>
    </location>
</feature>
<dbReference type="FunFam" id="2.30.29.30:FF:000317">
    <property type="entry name" value="Amyloid beta A4 protein-binding family B member"/>
    <property type="match status" value="1"/>
</dbReference>
<feature type="compositionally biased region" description="Basic and acidic residues" evidence="2">
    <location>
        <begin position="205"/>
        <end position="220"/>
    </location>
</feature>
<dbReference type="OrthoDB" id="5969782at2759"/>
<dbReference type="Gene3D" id="2.30.29.30">
    <property type="entry name" value="Pleckstrin-homology domain (PH domain)/Phosphotyrosine-binding domain (PTB)"/>
    <property type="match status" value="1"/>
</dbReference>
<protein>
    <recommendedName>
        <fullName evidence="3">PID domain-containing protein</fullName>
    </recommendedName>
</protein>
<proteinExistence type="predicted"/>
<dbReference type="Pfam" id="PF00640">
    <property type="entry name" value="PID"/>
    <property type="match status" value="1"/>
</dbReference>
<accession>A0A8K0P3N4</accession>
<dbReference type="CDD" id="cd01272">
    <property type="entry name" value="PTB1_Fe65"/>
    <property type="match status" value="1"/>
</dbReference>
<reference evidence="4" key="2">
    <citation type="submission" date="2017-10" db="EMBL/GenBank/DDBJ databases">
        <title>Ladona fulva Genome sequencing and assembly.</title>
        <authorList>
            <person name="Murali S."/>
            <person name="Richards S."/>
            <person name="Bandaranaike D."/>
            <person name="Bellair M."/>
            <person name="Blankenburg K."/>
            <person name="Chao H."/>
            <person name="Dinh H."/>
            <person name="Doddapaneni H."/>
            <person name="Dugan-Rocha S."/>
            <person name="Elkadiri S."/>
            <person name="Gnanaolivu R."/>
            <person name="Hernandez B."/>
            <person name="Skinner E."/>
            <person name="Javaid M."/>
            <person name="Lee S."/>
            <person name="Li M."/>
            <person name="Ming W."/>
            <person name="Munidasa M."/>
            <person name="Muniz J."/>
            <person name="Nguyen L."/>
            <person name="Hughes D."/>
            <person name="Osuji N."/>
            <person name="Pu L.-L."/>
            <person name="Puazo M."/>
            <person name="Qu C."/>
            <person name="Quiroz J."/>
            <person name="Raj R."/>
            <person name="Weissenberger G."/>
            <person name="Xin Y."/>
            <person name="Zou X."/>
            <person name="Han Y."/>
            <person name="Worley K."/>
            <person name="Muzny D."/>
            <person name="Gibbs R."/>
        </authorList>
    </citation>
    <scope>NUCLEOTIDE SEQUENCE</scope>
    <source>
        <strain evidence="4">Sampled in the wild</strain>
    </source>
</reference>
<dbReference type="PROSITE" id="PS01179">
    <property type="entry name" value="PID"/>
    <property type="match status" value="1"/>
</dbReference>
<comment type="caution">
    <text evidence="4">The sequence shown here is derived from an EMBL/GenBank/DDBJ whole genome shotgun (WGS) entry which is preliminary data.</text>
</comment>
<feature type="region of interest" description="Disordered" evidence="2">
    <location>
        <begin position="205"/>
        <end position="270"/>
    </location>
</feature>
<feature type="domain" description="PID" evidence="3">
    <location>
        <begin position="364"/>
        <end position="492"/>
    </location>
</feature>
<dbReference type="GO" id="GO:0005737">
    <property type="term" value="C:cytoplasm"/>
    <property type="evidence" value="ECO:0007669"/>
    <property type="project" value="TreeGrafter"/>
</dbReference>
<gene>
    <name evidence="4" type="ORF">J437_LFUL008187</name>
</gene>
<reference evidence="4" key="1">
    <citation type="submission" date="2013-04" db="EMBL/GenBank/DDBJ databases">
        <authorList>
            <person name="Qu J."/>
            <person name="Murali S.C."/>
            <person name="Bandaranaike D."/>
            <person name="Bellair M."/>
            <person name="Blankenburg K."/>
            <person name="Chao H."/>
            <person name="Dinh H."/>
            <person name="Doddapaneni H."/>
            <person name="Downs B."/>
            <person name="Dugan-Rocha S."/>
            <person name="Elkadiri S."/>
            <person name="Gnanaolivu R.D."/>
            <person name="Hernandez B."/>
            <person name="Javaid M."/>
            <person name="Jayaseelan J.C."/>
            <person name="Lee S."/>
            <person name="Li M."/>
            <person name="Ming W."/>
            <person name="Munidasa M."/>
            <person name="Muniz J."/>
            <person name="Nguyen L."/>
            <person name="Ongeri F."/>
            <person name="Osuji N."/>
            <person name="Pu L.-L."/>
            <person name="Puazo M."/>
            <person name="Qu C."/>
            <person name="Quiroz J."/>
            <person name="Raj R."/>
            <person name="Weissenberger G."/>
            <person name="Xin Y."/>
            <person name="Zou X."/>
            <person name="Han Y."/>
            <person name="Richards S."/>
            <person name="Worley K."/>
            <person name="Muzny D."/>
            <person name="Gibbs R."/>
        </authorList>
    </citation>
    <scope>NUCLEOTIDE SEQUENCE</scope>
    <source>
        <strain evidence="4">Sampled in the wild</strain>
    </source>
</reference>
<dbReference type="EMBL" id="KZ308447">
    <property type="protein sequence ID" value="KAG8229819.1"/>
    <property type="molecule type" value="Genomic_DNA"/>
</dbReference>
<dbReference type="PANTHER" id="PTHR14058">
    <property type="entry name" value="AMYLOID BETA A4 PRECURSOR PROTEIN-BINDING FAMILY B"/>
    <property type="match status" value="1"/>
</dbReference>
<evidence type="ECO:0000256" key="2">
    <source>
        <dbReference type="SAM" id="MobiDB-lite"/>
    </source>
</evidence>
<evidence type="ECO:0000313" key="4">
    <source>
        <dbReference type="EMBL" id="KAG8229819.1"/>
    </source>
</evidence>
<dbReference type="InterPro" id="IPR006020">
    <property type="entry name" value="PTB/PI_dom"/>
</dbReference>
<dbReference type="PANTHER" id="PTHR14058:SF8">
    <property type="entry name" value="PROTEIN FE65 HOMOLOG"/>
    <property type="match status" value="1"/>
</dbReference>
<dbReference type="Proteomes" id="UP000792457">
    <property type="component" value="Unassembled WGS sequence"/>
</dbReference>
<name>A0A8K0P3N4_LADFU</name>
<evidence type="ECO:0000259" key="3">
    <source>
        <dbReference type="PROSITE" id="PS01179"/>
    </source>
</evidence>
<feature type="compositionally biased region" description="Polar residues" evidence="2">
    <location>
        <begin position="33"/>
        <end position="43"/>
    </location>
</feature>
<dbReference type="GO" id="GO:0006355">
    <property type="term" value="P:regulation of DNA-templated transcription"/>
    <property type="evidence" value="ECO:0007669"/>
    <property type="project" value="TreeGrafter"/>
</dbReference>
<feature type="region of interest" description="Disordered" evidence="2">
    <location>
        <begin position="1"/>
        <end position="91"/>
    </location>
</feature>
<dbReference type="InterPro" id="IPR039576">
    <property type="entry name" value="APBB1/2/3"/>
</dbReference>
<dbReference type="GO" id="GO:0005634">
    <property type="term" value="C:nucleus"/>
    <property type="evidence" value="ECO:0007669"/>
    <property type="project" value="TreeGrafter"/>
</dbReference>